<gene>
    <name evidence="11" type="ORF">NRB56_50460</name>
</gene>
<evidence type="ECO:0000256" key="3">
    <source>
        <dbReference type="ARBA" id="ARBA00022553"/>
    </source>
</evidence>
<dbReference type="InterPro" id="IPR013587">
    <property type="entry name" value="Nitrate/nitrite_sensing"/>
</dbReference>
<dbReference type="Pfam" id="PF02518">
    <property type="entry name" value="HATPase_c"/>
    <property type="match status" value="1"/>
</dbReference>
<evidence type="ECO:0000256" key="8">
    <source>
        <dbReference type="SAM" id="MobiDB-lite"/>
    </source>
</evidence>
<accession>A0A7K0DUN6</accession>
<dbReference type="Gene3D" id="3.30.565.10">
    <property type="entry name" value="Histidine kinase-like ATPase, C-terminal domain"/>
    <property type="match status" value="1"/>
</dbReference>
<dbReference type="GO" id="GO:0000160">
    <property type="term" value="P:phosphorelay signal transduction system"/>
    <property type="evidence" value="ECO:0007669"/>
    <property type="project" value="TreeGrafter"/>
</dbReference>
<dbReference type="EMBL" id="WEGI01000011">
    <property type="protein sequence ID" value="MQY29456.1"/>
    <property type="molecule type" value="Genomic_DNA"/>
</dbReference>
<dbReference type="SUPFAM" id="SSF55874">
    <property type="entry name" value="ATPase domain of HSP90 chaperone/DNA topoisomerase II/histidine kinase"/>
    <property type="match status" value="1"/>
</dbReference>
<dbReference type="GO" id="GO:0004673">
    <property type="term" value="F:protein histidine kinase activity"/>
    <property type="evidence" value="ECO:0007669"/>
    <property type="project" value="UniProtKB-EC"/>
</dbReference>
<evidence type="ECO:0000256" key="4">
    <source>
        <dbReference type="ARBA" id="ARBA00022679"/>
    </source>
</evidence>
<feature type="region of interest" description="Disordered" evidence="8">
    <location>
        <begin position="695"/>
        <end position="794"/>
    </location>
</feature>
<keyword evidence="6" id="KW-0418">Kinase</keyword>
<evidence type="ECO:0000256" key="6">
    <source>
        <dbReference type="ARBA" id="ARBA00022777"/>
    </source>
</evidence>
<dbReference type="SMART" id="SM00387">
    <property type="entry name" value="HATPase_c"/>
    <property type="match status" value="1"/>
</dbReference>
<reference evidence="11 12" key="1">
    <citation type="submission" date="2019-10" db="EMBL/GenBank/DDBJ databases">
        <title>Nocardia macrotermitis sp. nov. and Nocardia aurantia sp. nov., isolated from the gut of fungus growing-termite Macrotermes natalensis.</title>
        <authorList>
            <person name="Benndorf R."/>
            <person name="Schwitalla J."/>
            <person name="Martin K."/>
            <person name="De Beer W."/>
            <person name="Kaster A.-K."/>
            <person name="Vollmers J."/>
            <person name="Poulsen M."/>
            <person name="Beemelmanns C."/>
        </authorList>
    </citation>
    <scope>NUCLEOTIDE SEQUENCE [LARGE SCALE GENOMIC DNA]</scope>
    <source>
        <strain evidence="11 12">RB56</strain>
    </source>
</reference>
<protein>
    <recommendedName>
        <fullName evidence="2">histidine kinase</fullName>
        <ecNumber evidence="2">2.7.13.3</ecNumber>
    </recommendedName>
</protein>
<comment type="catalytic activity">
    <reaction evidence="1">
        <text>ATP + protein L-histidine = ADP + protein N-phospho-L-histidine.</text>
        <dbReference type="EC" id="2.7.13.3"/>
    </reaction>
</comment>
<name>A0A7K0DUN6_9NOCA</name>
<dbReference type="PANTHER" id="PTHR45436:SF5">
    <property type="entry name" value="SENSOR HISTIDINE KINASE TRCS"/>
    <property type="match status" value="1"/>
</dbReference>
<evidence type="ECO:0000313" key="12">
    <source>
        <dbReference type="Proteomes" id="UP000431401"/>
    </source>
</evidence>
<proteinExistence type="predicted"/>
<dbReference type="InterPro" id="IPR050428">
    <property type="entry name" value="TCS_sensor_his_kinase"/>
</dbReference>
<dbReference type="EC" id="2.7.13.3" evidence="2"/>
<keyword evidence="7 9" id="KW-1133">Transmembrane helix</keyword>
<keyword evidence="9" id="KW-0472">Membrane</keyword>
<comment type="caution">
    <text evidence="11">The sequence shown here is derived from an EMBL/GenBank/DDBJ whole genome shotgun (WGS) entry which is preliminary data.</text>
</comment>
<dbReference type="PANTHER" id="PTHR45436">
    <property type="entry name" value="SENSOR HISTIDINE KINASE YKOH"/>
    <property type="match status" value="1"/>
</dbReference>
<dbReference type="InterPro" id="IPR003594">
    <property type="entry name" value="HATPase_dom"/>
</dbReference>
<evidence type="ECO:0000256" key="7">
    <source>
        <dbReference type="ARBA" id="ARBA00022989"/>
    </source>
</evidence>
<keyword evidence="4" id="KW-0808">Transferase</keyword>
<keyword evidence="3" id="KW-0597">Phosphoprotein</keyword>
<keyword evidence="5 9" id="KW-0812">Transmembrane</keyword>
<evidence type="ECO:0000256" key="5">
    <source>
        <dbReference type="ARBA" id="ARBA00022692"/>
    </source>
</evidence>
<dbReference type="Pfam" id="PF08376">
    <property type="entry name" value="NIT"/>
    <property type="match status" value="1"/>
</dbReference>
<dbReference type="InterPro" id="IPR005467">
    <property type="entry name" value="His_kinase_dom"/>
</dbReference>
<sequence>MLPLGASVGETVAGAFGNRYSMPMFKARTGGVRTRILVIAFVPSLALLSIGVGTAGYLYSESRDSHDWLAVLGGTNTIGGPLVDAFQQERMQSMWLPSGQGDPAALAQARQKVDDALRAVAPVQQMVNSNAYGKRASYAEEGFNTLTASMPRMRAAVDAGMMPPDNVYGVFNQILDGVESSGTGVVKDAPNPAITLEMQHGLQLLLALESLSRSIALTGVVLGGTPLPPALADDYRNQVGFYRTEMPPLTTQLIGTDNDVAKAIVSSPAWQRLAAMEEWVINPPLTKSGAVQPPPMSIAEWRAAATDVSTRILQLWEEESVKTNKAALDAVNRTSRNAALAGGGALAISVLAFVIAVLLANRLIGRLQRLRTQTLALAEQQLPDVTRRLAAGEQFDTATLSAHLDFGSDEVGQVARAFTQAHNAAIGAAVTEARTREGVRAVFLNIAHRSQVVVHRLLEILDEAESQQEDPATLDTLFRLDHLATRERRNAENLIILGGGVPGRQWRRPVPLVEVVRSAVGETLDYVRVHASRMPEAHVIGAVVADLIHLLAELVDNATSFSPPQSNVTVTGATAGRGVVLEIIDQGVGMQPADMERINGMLSEPPDFGVAALTSDSRLGLFVVAQLAGRHGISVRLADSDYGGVRAIVLIPMSLVAAPDTVAVDHLPDRFTRIPDPPATGEFPALAPSWPMAATAATTTGRHAVPGSPQSAARTGRTEYPTRPALPRRRKQASLAPELAEPRSTEGDAQQPRSAEQTRNLFTAIDNGTRQGRREISSRPRGEQEGEGDLFQRR</sequence>
<feature type="transmembrane region" description="Helical" evidence="9">
    <location>
        <begin position="36"/>
        <end position="59"/>
    </location>
</feature>
<dbReference type="PROSITE" id="PS50109">
    <property type="entry name" value="HIS_KIN"/>
    <property type="match status" value="1"/>
</dbReference>
<evidence type="ECO:0000256" key="9">
    <source>
        <dbReference type="SAM" id="Phobius"/>
    </source>
</evidence>
<feature type="domain" description="Histidine kinase" evidence="10">
    <location>
        <begin position="547"/>
        <end position="655"/>
    </location>
</feature>
<evidence type="ECO:0000256" key="2">
    <source>
        <dbReference type="ARBA" id="ARBA00012438"/>
    </source>
</evidence>
<keyword evidence="12" id="KW-1185">Reference proteome</keyword>
<dbReference type="Proteomes" id="UP000431401">
    <property type="component" value="Unassembled WGS sequence"/>
</dbReference>
<organism evidence="11 12">
    <name type="scientific">Nocardia aurantia</name>
    <dbReference type="NCBI Taxonomy" id="2585199"/>
    <lineage>
        <taxon>Bacteria</taxon>
        <taxon>Bacillati</taxon>
        <taxon>Actinomycetota</taxon>
        <taxon>Actinomycetes</taxon>
        <taxon>Mycobacteriales</taxon>
        <taxon>Nocardiaceae</taxon>
        <taxon>Nocardia</taxon>
    </lineage>
</organism>
<feature type="compositionally biased region" description="Polar residues" evidence="8">
    <location>
        <begin position="747"/>
        <end position="770"/>
    </location>
</feature>
<evidence type="ECO:0000259" key="10">
    <source>
        <dbReference type="PROSITE" id="PS50109"/>
    </source>
</evidence>
<dbReference type="AlphaFoldDB" id="A0A7K0DUN6"/>
<evidence type="ECO:0000256" key="1">
    <source>
        <dbReference type="ARBA" id="ARBA00000085"/>
    </source>
</evidence>
<feature type="transmembrane region" description="Helical" evidence="9">
    <location>
        <begin position="338"/>
        <end position="361"/>
    </location>
</feature>
<dbReference type="Gene3D" id="6.10.340.10">
    <property type="match status" value="1"/>
</dbReference>
<feature type="compositionally biased region" description="Basic and acidic residues" evidence="8">
    <location>
        <begin position="772"/>
        <end position="794"/>
    </location>
</feature>
<evidence type="ECO:0000313" key="11">
    <source>
        <dbReference type="EMBL" id="MQY29456.1"/>
    </source>
</evidence>
<dbReference type="GO" id="GO:0005886">
    <property type="term" value="C:plasma membrane"/>
    <property type="evidence" value="ECO:0007669"/>
    <property type="project" value="TreeGrafter"/>
</dbReference>
<dbReference type="InterPro" id="IPR036890">
    <property type="entry name" value="HATPase_C_sf"/>
</dbReference>